<accession>A0ABW1R6R9</accession>
<protein>
    <recommendedName>
        <fullName evidence="3">Bacteriocin immunity protein</fullName>
    </recommendedName>
</protein>
<proteinExistence type="predicted"/>
<dbReference type="Proteomes" id="UP001596253">
    <property type="component" value="Unassembled WGS sequence"/>
</dbReference>
<comment type="caution">
    <text evidence="1">The sequence shown here is derived from an EMBL/GenBank/DDBJ whole genome shotgun (WGS) entry which is preliminary data.</text>
</comment>
<dbReference type="EMBL" id="JBHSSD010000042">
    <property type="protein sequence ID" value="MFC6165124.1"/>
    <property type="molecule type" value="Genomic_DNA"/>
</dbReference>
<dbReference type="RefSeq" id="WP_137639082.1">
    <property type="nucleotide sequence ID" value="NZ_BJDK01000003.1"/>
</dbReference>
<name>A0ABW1R6R9_9LACO</name>
<sequence length="94" mass="10440">MTLKQQTTQAMVLDAISRAALTLDRADNAQAGLQQLLNEFRRTLLQTNGQQSTSVLYQGRVMSYLLQHPANYPATVDTLTAVLAQFVSQQSRDN</sequence>
<keyword evidence="2" id="KW-1185">Reference proteome</keyword>
<evidence type="ECO:0000313" key="1">
    <source>
        <dbReference type="EMBL" id="MFC6165124.1"/>
    </source>
</evidence>
<gene>
    <name evidence="1" type="ORF">ACFP3T_10620</name>
</gene>
<evidence type="ECO:0000313" key="2">
    <source>
        <dbReference type="Proteomes" id="UP001596253"/>
    </source>
</evidence>
<organism evidence="1 2">
    <name type="scientific">Lactiplantibacillus dongliensis</name>
    <dbReference type="NCBI Taxonomy" id="2559919"/>
    <lineage>
        <taxon>Bacteria</taxon>
        <taxon>Bacillati</taxon>
        <taxon>Bacillota</taxon>
        <taxon>Bacilli</taxon>
        <taxon>Lactobacillales</taxon>
        <taxon>Lactobacillaceae</taxon>
        <taxon>Lactiplantibacillus</taxon>
    </lineage>
</organism>
<evidence type="ECO:0008006" key="3">
    <source>
        <dbReference type="Google" id="ProtNLM"/>
    </source>
</evidence>
<reference evidence="2" key="1">
    <citation type="journal article" date="2019" name="Int. J. Syst. Evol. Microbiol.">
        <title>The Global Catalogue of Microorganisms (GCM) 10K type strain sequencing project: providing services to taxonomists for standard genome sequencing and annotation.</title>
        <authorList>
            <consortium name="The Broad Institute Genomics Platform"/>
            <consortium name="The Broad Institute Genome Sequencing Center for Infectious Disease"/>
            <person name="Wu L."/>
            <person name="Ma J."/>
        </authorList>
    </citation>
    <scope>NUCLEOTIDE SEQUENCE [LARGE SCALE GENOMIC DNA]</scope>
    <source>
        <strain evidence="2">CCM 8932</strain>
    </source>
</reference>